<feature type="transmembrane region" description="Helical" evidence="1">
    <location>
        <begin position="12"/>
        <end position="33"/>
    </location>
</feature>
<keyword evidence="1" id="KW-0812">Transmembrane</keyword>
<dbReference type="InterPro" id="IPR045584">
    <property type="entry name" value="Pilin-like"/>
</dbReference>
<keyword evidence="3" id="KW-1185">Reference proteome</keyword>
<evidence type="ECO:0000313" key="3">
    <source>
        <dbReference type="Proteomes" id="UP000189674"/>
    </source>
</evidence>
<dbReference type="Gene3D" id="3.30.700.10">
    <property type="entry name" value="Glycoprotein, Type 4 Pilin"/>
    <property type="match status" value="1"/>
</dbReference>
<dbReference type="PANTHER" id="PTHR30093">
    <property type="entry name" value="GENERAL SECRETION PATHWAY PROTEIN G"/>
    <property type="match status" value="1"/>
</dbReference>
<dbReference type="SUPFAM" id="SSF54523">
    <property type="entry name" value="Pili subunits"/>
    <property type="match status" value="1"/>
</dbReference>
<evidence type="ECO:0000313" key="2">
    <source>
        <dbReference type="EMBL" id="AQT70279.1"/>
    </source>
</evidence>
<dbReference type="Proteomes" id="UP000189674">
    <property type="component" value="Chromosome"/>
</dbReference>
<dbReference type="Pfam" id="PF07963">
    <property type="entry name" value="N_methyl"/>
    <property type="match status" value="1"/>
</dbReference>
<accession>A0A1U9NQU0</accession>
<keyword evidence="1" id="KW-1133">Transmembrane helix</keyword>
<keyword evidence="1" id="KW-0472">Membrane</keyword>
<dbReference type="PROSITE" id="PS00409">
    <property type="entry name" value="PROKAR_NTER_METHYL"/>
    <property type="match status" value="1"/>
</dbReference>
<gene>
    <name evidence="2" type="ORF">STSP2_03485</name>
</gene>
<dbReference type="InterPro" id="IPR012902">
    <property type="entry name" value="N_methyl_site"/>
</dbReference>
<sequence>MRLRKGFTLIELLVVISIIALLLAIMMPALGMVKEKARSVVCRTNLKQLYLGATVYASENGGKLVQYDVQQNGTPARLWISRMSDYVGDVDESRYCGSAKVDESASAGSIGTARKCWAVNVLSNSASQNSGQYNGDGDSSGQGYETECGSYAYNGWLYSPDQNGNVGADTSKSYRGKLYGIRQSASVPMFADAIWYEAWPLAGETIDKNSFNFDDGDAGTSMGRLMIDRHGMKSNLVFADGHADSAGLAEFWSFKWNRGFRTTSEEWGDSERQE</sequence>
<dbReference type="AlphaFoldDB" id="A0A1U9NQU0"/>
<dbReference type="RefSeq" id="WP_146663878.1">
    <property type="nucleotide sequence ID" value="NZ_CP019791.1"/>
</dbReference>
<protein>
    <submittedName>
        <fullName evidence="2">Putative major pilin subunit</fullName>
    </submittedName>
</protein>
<dbReference type="STRING" id="1936003.STSP2_03485"/>
<dbReference type="EMBL" id="CP019791">
    <property type="protein sequence ID" value="AQT70279.1"/>
    <property type="molecule type" value="Genomic_DNA"/>
</dbReference>
<evidence type="ECO:0000256" key="1">
    <source>
        <dbReference type="SAM" id="Phobius"/>
    </source>
</evidence>
<name>A0A1U9NQU0_9BACT</name>
<dbReference type="NCBIfam" id="TIGR02532">
    <property type="entry name" value="IV_pilin_GFxxxE"/>
    <property type="match status" value="1"/>
</dbReference>
<dbReference type="KEGG" id="alus:STSP2_03485"/>
<proteinExistence type="predicted"/>
<organism evidence="2 3">
    <name type="scientific">Anaerohalosphaera lusitana</name>
    <dbReference type="NCBI Taxonomy" id="1936003"/>
    <lineage>
        <taxon>Bacteria</taxon>
        <taxon>Pseudomonadati</taxon>
        <taxon>Planctomycetota</taxon>
        <taxon>Phycisphaerae</taxon>
        <taxon>Sedimentisphaerales</taxon>
        <taxon>Anaerohalosphaeraceae</taxon>
        <taxon>Anaerohalosphaera</taxon>
    </lineage>
</organism>
<dbReference type="OrthoDB" id="241541at2"/>
<reference evidence="3" key="1">
    <citation type="submission" date="2017-02" db="EMBL/GenBank/DDBJ databases">
        <title>Comparative genomics and description of representatives of a novel lineage of planctomycetes thriving in anoxic sediments.</title>
        <authorList>
            <person name="Spring S."/>
            <person name="Bunk B."/>
            <person name="Sproer C."/>
        </authorList>
    </citation>
    <scope>NUCLEOTIDE SEQUENCE [LARGE SCALE GENOMIC DNA]</scope>
    <source>
        <strain evidence="3">ST-NAGAB-D1</strain>
    </source>
</reference>